<dbReference type="Gene3D" id="2.40.50.100">
    <property type="match status" value="1"/>
</dbReference>
<proteinExistence type="predicted"/>
<dbReference type="Gene3D" id="2.40.30.170">
    <property type="match status" value="1"/>
</dbReference>
<dbReference type="AlphaFoldDB" id="A0A9X2FD98"/>
<feature type="coiled-coil region" evidence="1">
    <location>
        <begin position="494"/>
        <end position="528"/>
    </location>
</feature>
<sequence length="689" mass="76470">MSVDPEDVQRAKREIQSIVQQIAELSRTDASIEQYYDEFLNKVVQALAAAGGAVWSLSPTGLQLTYQINLRNTGLVENPIGQEQHGRLLQRSLTSEEGLLVAPHSGSAMGTDDGDEHAAANPTDFLLVMVPVHNDQGPQGIVEVFQRPGARPATQRGYLRFLQQTCDLAGEFLRGRRLRHLAEKQSLWEQLESFTRSAHETLDVREAAYTIANEGRRLIGCDRVSVAIQRGSKCIVEAVSGQDTFDKRSNVVSLLNRVARAVTKTAEDVWYTGDTSDLAPQVERTLDAYVDESHTKSMAILPLFRPERDVQEGQPNEKKRRDVIGALIVEQMVDTTPSEGYTQRVDVVRTHSATALANALEHNSLFLMPVWKTLGKATSLFRGQTKWKTLGITALVLGVIAGAVFYKTDFNLEGDGSLRPTTLQGVYARADGEISKVLVEYNEEVSADQPLVVMSSLDLDKEMATLQGKLDEIIAEISQARGAGRSGSRQDSDNVELASKLNNLRIQKKSIEGQIDKVMEQINRLQINSPIAGRVITGKSQIEQLDNRPIGRGQMLLEVADLTGDWYLEVLMPETRMRHIADAAREAKNEDKKLEVTFYLATQPNELLHGHVDFIETTAEARGEEGNTVLMRVNFDEGELTRLREILHGADPKVGTEAIAKVHCGEKSIGYVYLHDAIDFFVKSSFKLW</sequence>
<dbReference type="PANTHER" id="PTHR30367:SF1">
    <property type="entry name" value="MULTIDRUG RESISTANCE PROTEIN MDTN"/>
    <property type="match status" value="1"/>
</dbReference>
<reference evidence="2" key="1">
    <citation type="submission" date="2022-06" db="EMBL/GenBank/DDBJ databases">
        <title>Aeoliella straminimaris, a novel planctomycete from sediments.</title>
        <authorList>
            <person name="Vitorino I.R."/>
            <person name="Lage O.M."/>
        </authorList>
    </citation>
    <scope>NUCLEOTIDE SEQUENCE</scope>
    <source>
        <strain evidence="2">ICT_H6.2</strain>
    </source>
</reference>
<gene>
    <name evidence="2" type="ORF">NG895_21480</name>
</gene>
<dbReference type="Gene3D" id="3.30.450.40">
    <property type="match status" value="1"/>
</dbReference>
<dbReference type="SUPFAM" id="SSF111369">
    <property type="entry name" value="HlyD-like secretion proteins"/>
    <property type="match status" value="1"/>
</dbReference>
<accession>A0A9X2FD98</accession>
<dbReference type="EMBL" id="JAMXLR010000073">
    <property type="protein sequence ID" value="MCO6046479.1"/>
    <property type="molecule type" value="Genomic_DNA"/>
</dbReference>
<dbReference type="Proteomes" id="UP001155241">
    <property type="component" value="Unassembled WGS sequence"/>
</dbReference>
<keyword evidence="1" id="KW-0175">Coiled coil</keyword>
<evidence type="ECO:0000313" key="2">
    <source>
        <dbReference type="EMBL" id="MCO6046479.1"/>
    </source>
</evidence>
<dbReference type="InterPro" id="IPR029016">
    <property type="entry name" value="GAF-like_dom_sf"/>
</dbReference>
<name>A0A9X2FD98_9BACT</name>
<comment type="caution">
    <text evidence="2">The sequence shown here is derived from an EMBL/GenBank/DDBJ whole genome shotgun (WGS) entry which is preliminary data.</text>
</comment>
<dbReference type="Gene3D" id="1.10.287.470">
    <property type="entry name" value="Helix hairpin bin"/>
    <property type="match status" value="1"/>
</dbReference>
<evidence type="ECO:0000313" key="3">
    <source>
        <dbReference type="Proteomes" id="UP001155241"/>
    </source>
</evidence>
<organism evidence="2 3">
    <name type="scientific">Aeoliella straminimaris</name>
    <dbReference type="NCBI Taxonomy" id="2954799"/>
    <lineage>
        <taxon>Bacteria</taxon>
        <taxon>Pseudomonadati</taxon>
        <taxon>Planctomycetota</taxon>
        <taxon>Planctomycetia</taxon>
        <taxon>Pirellulales</taxon>
        <taxon>Lacipirellulaceae</taxon>
        <taxon>Aeoliella</taxon>
    </lineage>
</organism>
<keyword evidence="3" id="KW-1185">Reference proteome</keyword>
<evidence type="ECO:0000256" key="1">
    <source>
        <dbReference type="SAM" id="Coils"/>
    </source>
</evidence>
<dbReference type="PANTHER" id="PTHR30367">
    <property type="entry name" value="P-HYDROXYBENZOIC ACID EFFLUX PUMP SUBUNIT AAEA-RELATED"/>
    <property type="match status" value="1"/>
</dbReference>
<protein>
    <submittedName>
        <fullName evidence="2">Efflux RND transporter periplasmic adaptor subunit</fullName>
    </submittedName>
</protein>
<dbReference type="InterPro" id="IPR050393">
    <property type="entry name" value="MFP_Efflux_Pump"/>
</dbReference>